<dbReference type="STRING" id="1075417.SAMN05421823_103335"/>
<dbReference type="OrthoDB" id="1160354at2"/>
<feature type="signal peptide" evidence="1">
    <location>
        <begin position="1"/>
        <end position="21"/>
    </location>
</feature>
<gene>
    <name evidence="2" type="ORF">SAMN05421823_103335</name>
</gene>
<evidence type="ECO:0000313" key="3">
    <source>
        <dbReference type="Proteomes" id="UP000198510"/>
    </source>
</evidence>
<protein>
    <submittedName>
        <fullName evidence="2">Outer membrane protein beta-barrel domain-containing protein</fullName>
    </submittedName>
</protein>
<dbReference type="AlphaFoldDB" id="A0A1G9E307"/>
<name>A0A1G9E307_9BACT</name>
<sequence length="190" mass="20958">MLHFRTILFLLCLSLSFCTCGQTSSGLTGGLNLSTLYGPDMVSAQWKKGFHAGFFVRHQFNYVAGLHTELLASTRGFIDLNGTRFQFIYASLPVLASLKLNRRTDLLFGPAPGLFIGGMQTEKGKEAAELMPALRRADLSLALGMLFRPNDRYHLGVRVNSGLFPVANGWNAQHLNAQLSLGIYLPQLPR</sequence>
<proteinExistence type="predicted"/>
<keyword evidence="1" id="KW-0732">Signal</keyword>
<reference evidence="2 3" key="1">
    <citation type="submission" date="2016-10" db="EMBL/GenBank/DDBJ databases">
        <authorList>
            <person name="de Groot N.N."/>
        </authorList>
    </citation>
    <scope>NUCLEOTIDE SEQUENCE [LARGE SCALE GENOMIC DNA]</scope>
    <source>
        <strain evidence="2 3">DSM 25186</strain>
    </source>
</reference>
<dbReference type="Proteomes" id="UP000198510">
    <property type="component" value="Unassembled WGS sequence"/>
</dbReference>
<accession>A0A1G9E307</accession>
<keyword evidence="3" id="KW-1185">Reference proteome</keyword>
<organism evidence="2 3">
    <name type="scientific">Catalinimonas alkaloidigena</name>
    <dbReference type="NCBI Taxonomy" id="1075417"/>
    <lineage>
        <taxon>Bacteria</taxon>
        <taxon>Pseudomonadati</taxon>
        <taxon>Bacteroidota</taxon>
        <taxon>Cytophagia</taxon>
        <taxon>Cytophagales</taxon>
        <taxon>Catalimonadaceae</taxon>
        <taxon>Catalinimonas</taxon>
    </lineage>
</organism>
<feature type="chain" id="PRO_5011661236" evidence="1">
    <location>
        <begin position="22"/>
        <end position="190"/>
    </location>
</feature>
<evidence type="ECO:0000313" key="2">
    <source>
        <dbReference type="EMBL" id="SDK70526.1"/>
    </source>
</evidence>
<dbReference type="EMBL" id="FNFO01000003">
    <property type="protein sequence ID" value="SDK70526.1"/>
    <property type="molecule type" value="Genomic_DNA"/>
</dbReference>
<evidence type="ECO:0000256" key="1">
    <source>
        <dbReference type="SAM" id="SignalP"/>
    </source>
</evidence>